<feature type="transmembrane region" description="Helical" evidence="1">
    <location>
        <begin position="83"/>
        <end position="110"/>
    </location>
</feature>
<evidence type="ECO:0000256" key="1">
    <source>
        <dbReference type="SAM" id="Phobius"/>
    </source>
</evidence>
<keyword evidence="1" id="KW-0472">Membrane</keyword>
<keyword evidence="1" id="KW-0812">Transmembrane</keyword>
<protein>
    <submittedName>
        <fullName evidence="2">Membrane protein</fullName>
    </submittedName>
</protein>
<dbReference type="AlphaFoldDB" id="A0A7I9YVE0"/>
<dbReference type="GO" id="GO:1901530">
    <property type="term" value="P:response to hypochlorite"/>
    <property type="evidence" value="ECO:0007669"/>
    <property type="project" value="TreeGrafter"/>
</dbReference>
<dbReference type="PANTHER" id="PTHR40106">
    <property type="entry name" value="INNER MEMBRANE PROTEIN RCLC"/>
    <property type="match status" value="1"/>
</dbReference>
<keyword evidence="1" id="KW-1133">Transmembrane helix</keyword>
<feature type="transmembrane region" description="Helical" evidence="1">
    <location>
        <begin position="122"/>
        <end position="147"/>
    </location>
</feature>
<evidence type="ECO:0000313" key="2">
    <source>
        <dbReference type="EMBL" id="GFG92674.1"/>
    </source>
</evidence>
<dbReference type="GO" id="GO:0005886">
    <property type="term" value="C:plasma membrane"/>
    <property type="evidence" value="ECO:0007669"/>
    <property type="project" value="TreeGrafter"/>
</dbReference>
<dbReference type="EMBL" id="BLKZ01000001">
    <property type="protein sequence ID" value="GFG92674.1"/>
    <property type="molecule type" value="Genomic_DNA"/>
</dbReference>
<dbReference type="Pfam" id="PF04224">
    <property type="entry name" value="DUF417"/>
    <property type="match status" value="1"/>
</dbReference>
<gene>
    <name evidence="2" type="ORF">MBOU_47160</name>
</gene>
<dbReference type="Proteomes" id="UP000465360">
    <property type="component" value="Unassembled WGS sequence"/>
</dbReference>
<accession>A0A7I9YVE0</accession>
<name>A0A7I9YVE0_MYCBU</name>
<keyword evidence="3" id="KW-1185">Reference proteome</keyword>
<sequence>MRANAPPTHEVNNQLGRDRIMSSQTLVTRKRFESLEVPVARVGDLAARYGLVIVIAWIGAMKFTSYEAHGIQPLVAHHPLMSWLYNIFSVTAFSTLLGILELTAAALIAIKPWKPAASAVGSIIAVGLFVATLSFMFTTPGVFAAAAGGFPALSDLGGFLIKDAALLGVSLWTLADSLRAVRATSR</sequence>
<comment type="caution">
    <text evidence="2">The sequence shown here is derived from an EMBL/GenBank/DDBJ whole genome shotgun (WGS) entry which is preliminary data.</text>
</comment>
<dbReference type="InterPro" id="IPR007339">
    <property type="entry name" value="RclC-like"/>
</dbReference>
<organism evidence="2 3">
    <name type="scientific">Mycobacterium bourgelatii</name>
    <dbReference type="NCBI Taxonomy" id="1273442"/>
    <lineage>
        <taxon>Bacteria</taxon>
        <taxon>Bacillati</taxon>
        <taxon>Actinomycetota</taxon>
        <taxon>Actinomycetes</taxon>
        <taxon>Mycobacteriales</taxon>
        <taxon>Mycobacteriaceae</taxon>
        <taxon>Mycobacterium</taxon>
    </lineage>
</organism>
<proteinExistence type="predicted"/>
<feature type="transmembrane region" description="Helical" evidence="1">
    <location>
        <begin position="45"/>
        <end position="63"/>
    </location>
</feature>
<reference evidence="2 3" key="1">
    <citation type="journal article" date="2019" name="Emerg. Microbes Infect.">
        <title>Comprehensive subspecies identification of 175 nontuberculous mycobacteria species based on 7547 genomic profiles.</title>
        <authorList>
            <person name="Matsumoto Y."/>
            <person name="Kinjo T."/>
            <person name="Motooka D."/>
            <person name="Nabeya D."/>
            <person name="Jung N."/>
            <person name="Uechi K."/>
            <person name="Horii T."/>
            <person name="Iida T."/>
            <person name="Fujita J."/>
            <person name="Nakamura S."/>
        </authorList>
    </citation>
    <scope>NUCLEOTIDE SEQUENCE [LARGE SCALE GENOMIC DNA]</scope>
    <source>
        <strain evidence="2 3">JCM 30725</strain>
    </source>
</reference>
<dbReference type="PANTHER" id="PTHR40106:SF1">
    <property type="entry name" value="INNER MEMBRANE PROTEIN RCLC"/>
    <property type="match status" value="1"/>
</dbReference>
<feature type="transmembrane region" description="Helical" evidence="1">
    <location>
        <begin position="159"/>
        <end position="178"/>
    </location>
</feature>
<evidence type="ECO:0000313" key="3">
    <source>
        <dbReference type="Proteomes" id="UP000465360"/>
    </source>
</evidence>